<dbReference type="Proteomes" id="UP000281112">
    <property type="component" value="Unassembled WGS sequence"/>
</dbReference>
<reference evidence="3 4" key="1">
    <citation type="submission" date="2018-11" db="EMBL/GenBank/DDBJ databases">
        <title>Vibrio LJC006 sp. nov., isolated from seawater during the bloom of the enteromorpha.</title>
        <authorList>
            <person name="Liang J."/>
        </authorList>
    </citation>
    <scope>NUCLEOTIDE SEQUENCE [LARGE SCALE GENOMIC DNA]</scope>
    <source>
        <strain evidence="3 4">LJC006</strain>
    </source>
</reference>
<protein>
    <submittedName>
        <fullName evidence="3">AsmA family protein</fullName>
    </submittedName>
</protein>
<feature type="region of interest" description="Disordered" evidence="1">
    <location>
        <begin position="130"/>
        <end position="157"/>
    </location>
</feature>
<evidence type="ECO:0000259" key="2">
    <source>
        <dbReference type="Pfam" id="PF05170"/>
    </source>
</evidence>
<evidence type="ECO:0000313" key="4">
    <source>
        <dbReference type="Proteomes" id="UP000281112"/>
    </source>
</evidence>
<organism evidence="3 4">
    <name type="scientific">Vibrio viridaestus</name>
    <dbReference type="NCBI Taxonomy" id="2487322"/>
    <lineage>
        <taxon>Bacteria</taxon>
        <taxon>Pseudomonadati</taxon>
        <taxon>Pseudomonadota</taxon>
        <taxon>Gammaproteobacteria</taxon>
        <taxon>Vibrionales</taxon>
        <taxon>Vibrionaceae</taxon>
        <taxon>Vibrio</taxon>
    </lineage>
</organism>
<keyword evidence="4" id="KW-1185">Reference proteome</keyword>
<dbReference type="InterPro" id="IPR052894">
    <property type="entry name" value="AsmA-related"/>
</dbReference>
<evidence type="ECO:0000256" key="1">
    <source>
        <dbReference type="SAM" id="MobiDB-lite"/>
    </source>
</evidence>
<feature type="compositionally biased region" description="Low complexity" evidence="1">
    <location>
        <begin position="137"/>
        <end position="153"/>
    </location>
</feature>
<gene>
    <name evidence="3" type="ORF">EES38_07770</name>
</gene>
<sequence length="700" mass="75247">MIKKLLITFAVLVCLIVIAVTTLVFVVNPNQFKPLIVDEVKKSTGFDLAINGDISWKFFPTFGLELGEIQVKNPEGFSRPNLAKVGNVSVDVALVPLMDNKLKIGEVNLDEADIQLEKLKSGKTNYEISSSDKKATSEVSTSDTSVNTTSESDAQSNPWAVEVEGVAINHARFAMIDKSTNSTTAIKDLTFSVRDFQFDAWSPFSFNVTGSLNDQTFGLEGKGEFKVDQQVKNYALKDVELSANYKTPDLNIDEATLGIASFELGKPSPVQMNVSMKGDGVAGKIQGQTTLSIDSAFDVIRLSGLALKGDLSGNTLPTNKVEVDLNSDISFNNSAQKVSVTIPQLLVNDMSLDGQMNAVLGDIPKVRFDFHSNKLDVDSLLGQKDGAGQASTGAKEVTGSGSTTKVAEKEPDLSILKQLDIAGSLRVDKFKASNIELSNITTAMQINDGKATLSKFGADLYDGTITAKALLNGTKATPTYSLDADIKSVQVQPLLVAAADNDILEGTGDITASITGSSLISDKLMKNLLGTIQVKFSDGAINGINVPQMIRVNYAKFKGETLSEEDTVKKTDFSSLTSTINLKGGVASTSNLAMSSPLLRIHGEGSANYIEKTTDFLVRTSVVKSLEGQGGKSIDELRDVTIPIKVTGPWAKPKYRLVFDDVLKQKANKELDRGLEKLDGKIKDEKTKEAVNSLLKGLLK</sequence>
<dbReference type="GO" id="GO:0090313">
    <property type="term" value="P:regulation of protein targeting to membrane"/>
    <property type="evidence" value="ECO:0007669"/>
    <property type="project" value="TreeGrafter"/>
</dbReference>
<dbReference type="AlphaFoldDB" id="A0A3N9THZ2"/>
<dbReference type="RefSeq" id="WP_124936616.1">
    <property type="nucleotide sequence ID" value="NZ_RJVQ01000003.1"/>
</dbReference>
<dbReference type="PANTHER" id="PTHR30441:SF4">
    <property type="entry name" value="PROTEIN ASMA"/>
    <property type="match status" value="1"/>
</dbReference>
<dbReference type="InterPro" id="IPR007844">
    <property type="entry name" value="AsmA"/>
</dbReference>
<comment type="caution">
    <text evidence="3">The sequence shown here is derived from an EMBL/GenBank/DDBJ whole genome shotgun (WGS) entry which is preliminary data.</text>
</comment>
<dbReference type="OrthoDB" id="9766390at2"/>
<feature type="domain" description="AsmA" evidence="2">
    <location>
        <begin position="3"/>
        <end position="590"/>
    </location>
</feature>
<dbReference type="Pfam" id="PF05170">
    <property type="entry name" value="AsmA"/>
    <property type="match status" value="1"/>
</dbReference>
<proteinExistence type="predicted"/>
<dbReference type="GO" id="GO:0005886">
    <property type="term" value="C:plasma membrane"/>
    <property type="evidence" value="ECO:0007669"/>
    <property type="project" value="TreeGrafter"/>
</dbReference>
<dbReference type="PANTHER" id="PTHR30441">
    <property type="entry name" value="DUF748 DOMAIN-CONTAINING PROTEIN"/>
    <property type="match status" value="1"/>
</dbReference>
<accession>A0A3N9THZ2</accession>
<name>A0A3N9THZ2_9VIBR</name>
<evidence type="ECO:0000313" key="3">
    <source>
        <dbReference type="EMBL" id="RQW63145.1"/>
    </source>
</evidence>
<dbReference type="EMBL" id="RJVQ01000003">
    <property type="protein sequence ID" value="RQW63145.1"/>
    <property type="molecule type" value="Genomic_DNA"/>
</dbReference>